<evidence type="ECO:0000313" key="15">
    <source>
        <dbReference type="EMBL" id="VFT88662.1"/>
    </source>
</evidence>
<reference evidence="14" key="2">
    <citation type="submission" date="2019-06" db="EMBL/GenBank/DDBJ databases">
        <title>Genomics analysis of Aphanomyces spp. identifies a new class of oomycete effector associated with host adaptation.</title>
        <authorList>
            <person name="Gaulin E."/>
        </authorList>
    </citation>
    <scope>NUCLEOTIDE SEQUENCE</scope>
    <source>
        <strain evidence="14">CBS 578.67</strain>
    </source>
</reference>
<dbReference type="OrthoDB" id="118256at2759"/>
<name>A0A485KV52_9STRA</name>
<dbReference type="Pfam" id="PF14295">
    <property type="entry name" value="PAN_4"/>
    <property type="match status" value="4"/>
</dbReference>
<dbReference type="EMBL" id="VJMH01005314">
    <property type="protein sequence ID" value="KAF0697497.1"/>
    <property type="molecule type" value="Genomic_DNA"/>
</dbReference>
<dbReference type="PANTHER" id="PTHR31737">
    <property type="entry name" value="PROTEIN TOS1"/>
    <property type="match status" value="1"/>
</dbReference>
<keyword evidence="4 10" id="KW-0732">Signal</keyword>
<evidence type="ECO:0000256" key="3">
    <source>
        <dbReference type="ARBA" id="ARBA00012780"/>
    </source>
</evidence>
<evidence type="ECO:0000256" key="7">
    <source>
        <dbReference type="ARBA" id="ARBA00023157"/>
    </source>
</evidence>
<feature type="domain" description="Apple" evidence="13">
    <location>
        <begin position="35"/>
        <end position="76"/>
    </location>
</feature>
<comment type="catalytic activity">
    <reaction evidence="1">
        <text>Hydrolysis of (1-&gt;3)-beta-D-glucosidic linkages in (1-&gt;3)-beta-D-glucans.</text>
        <dbReference type="EC" id="3.2.1.39"/>
    </reaction>
</comment>
<dbReference type="GO" id="GO:0006508">
    <property type="term" value="P:proteolysis"/>
    <property type="evidence" value="ECO:0007669"/>
    <property type="project" value="InterPro"/>
</dbReference>
<keyword evidence="8" id="KW-0326">Glycosidase</keyword>
<keyword evidence="6" id="KW-0378">Hydrolase</keyword>
<evidence type="ECO:0000256" key="8">
    <source>
        <dbReference type="ARBA" id="ARBA00023295"/>
    </source>
</evidence>
<feature type="domain" description="Apple" evidence="13">
    <location>
        <begin position="250"/>
        <end position="283"/>
    </location>
</feature>
<feature type="domain" description="Cell wall protein YJL171C/Tos1 N-terminal" evidence="12">
    <location>
        <begin position="307"/>
        <end position="362"/>
    </location>
</feature>
<comment type="similarity">
    <text evidence="2">Belongs to the PGA52 family.</text>
</comment>
<dbReference type="EMBL" id="CAADRA010005335">
    <property type="protein sequence ID" value="VFT88662.1"/>
    <property type="molecule type" value="Genomic_DNA"/>
</dbReference>
<evidence type="ECO:0000256" key="5">
    <source>
        <dbReference type="ARBA" id="ARBA00022737"/>
    </source>
</evidence>
<evidence type="ECO:0000256" key="4">
    <source>
        <dbReference type="ARBA" id="ARBA00022729"/>
    </source>
</evidence>
<evidence type="ECO:0000259" key="13">
    <source>
        <dbReference type="Pfam" id="PF14295"/>
    </source>
</evidence>
<feature type="domain" description="Cell wall protein YJL171C/Tos1 C-terminal" evidence="11">
    <location>
        <begin position="365"/>
        <end position="583"/>
    </location>
</feature>
<dbReference type="Pfam" id="PF10287">
    <property type="entry name" value="YJL171C_Tos1_C"/>
    <property type="match status" value="1"/>
</dbReference>
<dbReference type="Proteomes" id="UP000332933">
    <property type="component" value="Unassembled WGS sequence"/>
</dbReference>
<dbReference type="GO" id="GO:0042973">
    <property type="term" value="F:glucan endo-1,3-beta-D-glucosidase activity"/>
    <property type="evidence" value="ECO:0007669"/>
    <property type="project" value="UniProtKB-EC"/>
</dbReference>
<proteinExistence type="inferred from homology"/>
<evidence type="ECO:0000256" key="10">
    <source>
        <dbReference type="SAM" id="SignalP"/>
    </source>
</evidence>
<feature type="signal peptide" evidence="10">
    <location>
        <begin position="1"/>
        <end position="28"/>
    </location>
</feature>
<evidence type="ECO:0000256" key="1">
    <source>
        <dbReference type="ARBA" id="ARBA00000382"/>
    </source>
</evidence>
<evidence type="ECO:0000313" key="14">
    <source>
        <dbReference type="EMBL" id="KAF0697497.1"/>
    </source>
</evidence>
<dbReference type="Gene3D" id="3.50.4.10">
    <property type="entry name" value="Hepatocyte Growth Factor"/>
    <property type="match status" value="4"/>
</dbReference>
<protein>
    <recommendedName>
        <fullName evidence="3">glucan endo-1,3-beta-D-glucosidase</fullName>
        <ecNumber evidence="3">3.2.1.39</ecNumber>
    </recommendedName>
</protein>
<keyword evidence="7" id="KW-1015">Disulfide bond</keyword>
<dbReference type="InterPro" id="IPR018807">
    <property type="entry name" value="YJL171C/Tos1_N"/>
</dbReference>
<evidence type="ECO:0000256" key="6">
    <source>
        <dbReference type="ARBA" id="ARBA00022801"/>
    </source>
</evidence>
<evidence type="ECO:0000259" key="12">
    <source>
        <dbReference type="Pfam" id="PF10290"/>
    </source>
</evidence>
<feature type="domain" description="Apple" evidence="13">
    <location>
        <begin position="180"/>
        <end position="220"/>
    </location>
</feature>
<evidence type="ECO:0000256" key="9">
    <source>
        <dbReference type="ARBA" id="ARBA00023316"/>
    </source>
</evidence>
<dbReference type="PANTHER" id="PTHR31737:SF2">
    <property type="entry name" value="PROTEIN TOS1"/>
    <property type="match status" value="1"/>
</dbReference>
<evidence type="ECO:0000256" key="2">
    <source>
        <dbReference type="ARBA" id="ARBA00006055"/>
    </source>
</evidence>
<dbReference type="CDD" id="cd01100">
    <property type="entry name" value="APPLE_Factor_XI_like"/>
    <property type="match status" value="1"/>
</dbReference>
<organism evidence="15 16">
    <name type="scientific">Aphanomyces stellatus</name>
    <dbReference type="NCBI Taxonomy" id="120398"/>
    <lineage>
        <taxon>Eukaryota</taxon>
        <taxon>Sar</taxon>
        <taxon>Stramenopiles</taxon>
        <taxon>Oomycota</taxon>
        <taxon>Saprolegniomycetes</taxon>
        <taxon>Saprolegniales</taxon>
        <taxon>Verrucalvaceae</taxon>
        <taxon>Aphanomyces</taxon>
    </lineage>
</organism>
<accession>A0A485KV52</accession>
<dbReference type="GO" id="GO:0071555">
    <property type="term" value="P:cell wall organization"/>
    <property type="evidence" value="ECO:0007669"/>
    <property type="project" value="UniProtKB-KW"/>
</dbReference>
<evidence type="ECO:0000259" key="11">
    <source>
        <dbReference type="Pfam" id="PF10287"/>
    </source>
</evidence>
<dbReference type="InterPro" id="IPR003609">
    <property type="entry name" value="Pan_app"/>
</dbReference>
<dbReference type="EC" id="3.2.1.39" evidence="3"/>
<gene>
    <name evidence="15" type="primary">Aste57867_11807</name>
    <name evidence="14" type="ORF">As57867_011762</name>
    <name evidence="15" type="ORF">ASTE57867_11807</name>
</gene>
<evidence type="ECO:0000313" key="16">
    <source>
        <dbReference type="Proteomes" id="UP000332933"/>
    </source>
</evidence>
<sequence>MGLTMKTTALVGLIVPILFLSSVEPALGCSTDPSTDYWGNDIASTQRSSPLDCCNDCTAQQGCIGYVWYHGTCWLKSQLVGKSYSPGATAGYLADMTAMCGSVQSNTDYPGNDIGSTRQADASQCCQDCSDNAQCAAYVWTAWAGGTCWLKSRVGVPVASPGAMAASTTRGQCGALQTNTDYWGNDVASTARAASSDCCADCVAHPQCVVFVHFGGMCYLKGQVGTRSTLAGAVASVVTSQCTSMEANMDYVGNDVGTTARGAAADCCADCAANAACTVVVWGGAFAMFVRGRAAPTKFPSPQAKFVYQKGWFTGSYNMVTSLQGCQTQPQATAGSIAPFHEELTMVFRGPLTIDAIAVFQPTNGAWTRTSSYRRASPASASNLVFLNNANPAKFTGGSPQGFATTDGLGFSPVAVPFSGTLQDASNPSDMHGGPGIATGAEVNILQPARCSADSCLGSFDPTFGLHGWAGSKMFVVQAQFGAGGVPAMWLLNAQVVRANQYGCNCRGMADPGGCGELDVAEAIYAGTSTLATHKYYLNAKPSPGHDAWTTRPVAAPATFVVILDEPSGTIAVQEFAGGDFDFFDVDALPAASVNALM</sequence>
<dbReference type="AlphaFoldDB" id="A0A485KV52"/>
<dbReference type="GO" id="GO:0005576">
    <property type="term" value="C:extracellular region"/>
    <property type="evidence" value="ECO:0007669"/>
    <property type="project" value="InterPro"/>
</dbReference>
<feature type="domain" description="Apple" evidence="13">
    <location>
        <begin position="107"/>
        <end position="151"/>
    </location>
</feature>
<dbReference type="InterPro" id="IPR000177">
    <property type="entry name" value="Apple"/>
</dbReference>
<reference evidence="15 16" key="1">
    <citation type="submission" date="2019-03" db="EMBL/GenBank/DDBJ databases">
        <authorList>
            <person name="Gaulin E."/>
            <person name="Dumas B."/>
        </authorList>
    </citation>
    <scope>NUCLEOTIDE SEQUENCE [LARGE SCALE GENOMIC DNA]</scope>
    <source>
        <strain evidence="15">CBS 568.67</strain>
    </source>
</reference>
<feature type="chain" id="PRO_5036116199" description="glucan endo-1,3-beta-D-glucosidase" evidence="10">
    <location>
        <begin position="29"/>
        <end position="598"/>
    </location>
</feature>
<keyword evidence="9" id="KW-0961">Cell wall biogenesis/degradation</keyword>
<dbReference type="Pfam" id="PF10290">
    <property type="entry name" value="YJL171C_Tos1_N"/>
    <property type="match status" value="1"/>
</dbReference>
<keyword evidence="16" id="KW-1185">Reference proteome</keyword>
<dbReference type="InterPro" id="IPR018805">
    <property type="entry name" value="YJL171C/Tos1_C"/>
</dbReference>
<keyword evidence="5" id="KW-0677">Repeat</keyword>